<dbReference type="GO" id="GO:0004035">
    <property type="term" value="F:alkaline phosphatase activity"/>
    <property type="evidence" value="ECO:0007669"/>
    <property type="project" value="TreeGrafter"/>
</dbReference>
<dbReference type="Proteomes" id="UP000269505">
    <property type="component" value="Unassembled WGS sequence"/>
</dbReference>
<comment type="cofactor">
    <cofactor evidence="2">
        <name>Mg(2+)</name>
        <dbReference type="ChEBI" id="CHEBI:18420"/>
    </cofactor>
    <text evidence="2">Binds 1 Mg(2+) ion.</text>
</comment>
<keyword evidence="1" id="KW-0597">Phosphoprotein</keyword>
<dbReference type="SUPFAM" id="SSF53649">
    <property type="entry name" value="Alkaline phosphatase-like"/>
    <property type="match status" value="1"/>
</dbReference>
<evidence type="ECO:0000313" key="3">
    <source>
        <dbReference type="EMBL" id="RMI83741.1"/>
    </source>
</evidence>
<dbReference type="EMBL" id="RCVN01000080">
    <property type="protein sequence ID" value="RMI83741.1"/>
    <property type="molecule type" value="Genomic_DNA"/>
</dbReference>
<keyword evidence="4" id="KW-1185">Reference proteome</keyword>
<feature type="binding site" evidence="2">
    <location>
        <position position="82"/>
    </location>
    <ligand>
        <name>Zn(2+)</name>
        <dbReference type="ChEBI" id="CHEBI:29105"/>
        <label>2</label>
    </ligand>
</feature>
<dbReference type="GO" id="GO:0046872">
    <property type="term" value="F:metal ion binding"/>
    <property type="evidence" value="ECO:0007669"/>
    <property type="project" value="UniProtKB-KW"/>
</dbReference>
<sequence>NLDQKFKEDGYDIITDKKGLNESDGKQILGTFADETLPYAIDRKTDTPSLKDMTSSAIQKMNKNDKGFFLMVEGSQIDKAAHPNDATGVMSEMEDFEE</sequence>
<feature type="binding site" evidence="2">
    <location>
        <position position="78"/>
    </location>
    <ligand>
        <name>Zn(2+)</name>
        <dbReference type="ChEBI" id="CHEBI:29105"/>
        <label>2</label>
    </ligand>
</feature>
<dbReference type="Pfam" id="PF00245">
    <property type="entry name" value="Alk_phosphatase"/>
    <property type="match status" value="1"/>
</dbReference>
<keyword evidence="2" id="KW-0862">Zinc</keyword>
<evidence type="ECO:0000256" key="1">
    <source>
        <dbReference type="ARBA" id="ARBA00022553"/>
    </source>
</evidence>
<keyword evidence="2" id="KW-0460">Magnesium</keyword>
<comment type="caution">
    <text evidence="3">The sequence shown here is derived from an EMBL/GenBank/DDBJ whole genome shotgun (WGS) entry which is preliminary data.</text>
</comment>
<dbReference type="InterPro" id="IPR017850">
    <property type="entry name" value="Alkaline_phosphatase_core_sf"/>
</dbReference>
<dbReference type="PANTHER" id="PTHR11596">
    <property type="entry name" value="ALKALINE PHOSPHATASE"/>
    <property type="match status" value="1"/>
</dbReference>
<evidence type="ECO:0000256" key="2">
    <source>
        <dbReference type="PIRSR" id="PIRSR601952-2"/>
    </source>
</evidence>
<dbReference type="PANTHER" id="PTHR11596:SF5">
    <property type="entry name" value="ALKALINE PHOSPHATASE"/>
    <property type="match status" value="1"/>
</dbReference>
<evidence type="ECO:0000313" key="4">
    <source>
        <dbReference type="Proteomes" id="UP000269505"/>
    </source>
</evidence>
<organism evidence="3 4">
    <name type="scientific">Staphylococcus pseudoxylosus</name>
    <dbReference type="NCBI Taxonomy" id="2282419"/>
    <lineage>
        <taxon>Bacteria</taxon>
        <taxon>Bacillati</taxon>
        <taxon>Bacillota</taxon>
        <taxon>Bacilli</taxon>
        <taxon>Bacillales</taxon>
        <taxon>Staphylococcaceae</taxon>
        <taxon>Staphylococcus</taxon>
    </lineage>
</organism>
<name>A0AAQ0MEV5_9STAP</name>
<keyword evidence="2" id="KW-0479">Metal-binding</keyword>
<reference evidence="3 4" key="1">
    <citation type="submission" date="2018-10" db="EMBL/GenBank/DDBJ databases">
        <title>Staphylococcus pseudoxylosus sp. nov., isolated from bovine mastitis.</title>
        <authorList>
            <person name="Macfadyen A.C."/>
            <person name="Leroy S."/>
            <person name="Harrison E.M."/>
            <person name="Parkhill J."/>
            <person name="Holmes M.A."/>
            <person name="Paterson G.K."/>
        </authorList>
    </citation>
    <scope>NUCLEOTIDE SEQUENCE [LARGE SCALE GENOMIC DNA]</scope>
    <source>
        <strain evidence="3 4">S04009</strain>
    </source>
</reference>
<feature type="non-terminal residue" evidence="3">
    <location>
        <position position="98"/>
    </location>
</feature>
<feature type="non-terminal residue" evidence="3">
    <location>
        <position position="1"/>
    </location>
</feature>
<dbReference type="Gene3D" id="3.40.720.10">
    <property type="entry name" value="Alkaline Phosphatase, subunit A"/>
    <property type="match status" value="1"/>
</dbReference>
<proteinExistence type="predicted"/>
<dbReference type="RefSeq" id="WP_208639103.1">
    <property type="nucleotide sequence ID" value="NZ_RCVN01000080.1"/>
</dbReference>
<feature type="binding site" evidence="2">
    <location>
        <position position="73"/>
    </location>
    <ligand>
        <name>Zn(2+)</name>
        <dbReference type="ChEBI" id="CHEBI:29105"/>
        <label>2</label>
    </ligand>
</feature>
<comment type="cofactor">
    <cofactor evidence="2">
        <name>Zn(2+)</name>
        <dbReference type="ChEBI" id="CHEBI:29105"/>
    </cofactor>
    <text evidence="2">Binds 2 Zn(2+) ions.</text>
</comment>
<protein>
    <submittedName>
        <fullName evidence="3">Alkaline phosphatase</fullName>
    </submittedName>
</protein>
<accession>A0AAQ0MEV5</accession>
<gene>
    <name evidence="3" type="ORF">D9V42_14885</name>
</gene>
<dbReference type="AlphaFoldDB" id="A0AAQ0MEV5"/>
<dbReference type="InterPro" id="IPR001952">
    <property type="entry name" value="Alkaline_phosphatase"/>
</dbReference>